<feature type="non-terminal residue" evidence="2">
    <location>
        <position position="76"/>
    </location>
</feature>
<protein>
    <recommendedName>
        <fullName evidence="1">DUF4325 domain-containing protein</fullName>
    </recommendedName>
</protein>
<name>A0A1F5NZB6_9BACT</name>
<gene>
    <name evidence="2" type="ORF">A2846_02410</name>
</gene>
<reference evidence="2 3" key="1">
    <citation type="journal article" date="2016" name="Nat. Commun.">
        <title>Thousands of microbial genomes shed light on interconnected biogeochemical processes in an aquifer system.</title>
        <authorList>
            <person name="Anantharaman K."/>
            <person name="Brown C.T."/>
            <person name="Hug L.A."/>
            <person name="Sharon I."/>
            <person name="Castelle C.J."/>
            <person name="Probst A.J."/>
            <person name="Thomas B.C."/>
            <person name="Singh A."/>
            <person name="Wilkins M.J."/>
            <person name="Karaoz U."/>
            <person name="Brodie E.L."/>
            <person name="Williams K.H."/>
            <person name="Hubbard S.S."/>
            <person name="Banfield J.F."/>
        </authorList>
    </citation>
    <scope>NUCLEOTIDE SEQUENCE [LARGE SCALE GENOMIC DNA]</scope>
</reference>
<evidence type="ECO:0000313" key="3">
    <source>
        <dbReference type="Proteomes" id="UP000176339"/>
    </source>
</evidence>
<proteinExistence type="predicted"/>
<dbReference type="Pfam" id="PF14213">
    <property type="entry name" value="DUF4325"/>
    <property type="match status" value="1"/>
</dbReference>
<comment type="caution">
    <text evidence="2">The sequence shown here is derived from an EMBL/GenBank/DDBJ whole genome shotgun (WGS) entry which is preliminary data.</text>
</comment>
<feature type="domain" description="DUF4325" evidence="1">
    <location>
        <begin position="34"/>
        <end position="75"/>
    </location>
</feature>
<evidence type="ECO:0000313" key="2">
    <source>
        <dbReference type="EMBL" id="OGE82977.1"/>
    </source>
</evidence>
<dbReference type="AlphaFoldDB" id="A0A1F5NZB6"/>
<sequence>MNIDLQKFGTTLISRQTGKEAFSAFQPSLRDVGDNEEVLVDFKGVLTFTPSWGDEFLTPLQNRFGDRLKLINTANA</sequence>
<dbReference type="EMBL" id="MFEN01000057">
    <property type="protein sequence ID" value="OGE82977.1"/>
    <property type="molecule type" value="Genomic_DNA"/>
</dbReference>
<dbReference type="InterPro" id="IPR025474">
    <property type="entry name" value="DUF4325"/>
</dbReference>
<evidence type="ECO:0000259" key="1">
    <source>
        <dbReference type="Pfam" id="PF14213"/>
    </source>
</evidence>
<dbReference type="Proteomes" id="UP000176339">
    <property type="component" value="Unassembled WGS sequence"/>
</dbReference>
<accession>A0A1F5NZB6</accession>
<organism evidence="2 3">
    <name type="scientific">Candidatus Doudnabacteria bacterium RIFCSPHIGHO2_01_FULL_49_9</name>
    <dbReference type="NCBI Taxonomy" id="1817827"/>
    <lineage>
        <taxon>Bacteria</taxon>
        <taxon>Candidatus Doudnaibacteriota</taxon>
    </lineage>
</organism>